<name>A0A1G7ZEQ4_9PSEU</name>
<evidence type="ECO:0000313" key="1">
    <source>
        <dbReference type="EMBL" id="SDH07047.1"/>
    </source>
</evidence>
<dbReference type="RefSeq" id="WP_143036109.1">
    <property type="nucleotide sequence ID" value="NZ_FNCC01000015.1"/>
</dbReference>
<protein>
    <submittedName>
        <fullName evidence="1">Uncharacterized protein</fullName>
    </submittedName>
</protein>
<accession>A0A1G7ZEQ4</accession>
<dbReference type="OrthoDB" id="3670969at2"/>
<dbReference type="AlphaFoldDB" id="A0A1G7ZEQ4"/>
<dbReference type="EMBL" id="FNCC01000015">
    <property type="protein sequence ID" value="SDH07047.1"/>
    <property type="molecule type" value="Genomic_DNA"/>
</dbReference>
<keyword evidence="2" id="KW-1185">Reference proteome</keyword>
<evidence type="ECO:0000313" key="2">
    <source>
        <dbReference type="Proteomes" id="UP000199623"/>
    </source>
</evidence>
<dbReference type="STRING" id="200378.SAMN05216553_115136"/>
<reference evidence="2" key="1">
    <citation type="submission" date="2016-10" db="EMBL/GenBank/DDBJ databases">
        <authorList>
            <person name="Varghese N."/>
            <person name="Submissions S."/>
        </authorList>
    </citation>
    <scope>NUCLEOTIDE SEQUENCE [LARGE SCALE GENOMIC DNA]</scope>
    <source>
        <strain evidence="2">CGMCC 4.3506</strain>
    </source>
</reference>
<organism evidence="1 2">
    <name type="scientific">Lentzea fradiae</name>
    <dbReference type="NCBI Taxonomy" id="200378"/>
    <lineage>
        <taxon>Bacteria</taxon>
        <taxon>Bacillati</taxon>
        <taxon>Actinomycetota</taxon>
        <taxon>Actinomycetes</taxon>
        <taxon>Pseudonocardiales</taxon>
        <taxon>Pseudonocardiaceae</taxon>
        <taxon>Lentzea</taxon>
    </lineage>
</organism>
<sequence>MGITVIGITHPGHAGELPGGTNVLVLADDGTYAEQFLETDFRAHQLLVRAHGRGSAFFGVADLAREWGADRVLFGDLREGAPDVATGEGPVLVLASPGLIAFNASFGEHLAQWPRPASAYGDGLVTWLVRSSAAAGLPVVRGLADRTPLRTDGPGSLRKLTA</sequence>
<proteinExistence type="predicted"/>
<dbReference type="Proteomes" id="UP000199623">
    <property type="component" value="Unassembled WGS sequence"/>
</dbReference>
<gene>
    <name evidence="1" type="ORF">SAMN05216553_115136</name>
</gene>